<evidence type="ECO:0000313" key="3">
    <source>
        <dbReference type="Proteomes" id="UP000257143"/>
    </source>
</evidence>
<dbReference type="GO" id="GO:0015074">
    <property type="term" value="P:DNA integration"/>
    <property type="evidence" value="ECO:0007669"/>
    <property type="project" value="InterPro"/>
</dbReference>
<dbReference type="RefSeq" id="WP_115774750.1">
    <property type="nucleotide sequence ID" value="NZ_PIOC01000028.1"/>
</dbReference>
<gene>
    <name evidence="2" type="ORF">CWR48_18210</name>
</gene>
<dbReference type="OrthoDB" id="2207344at2"/>
<accession>A0A3D8PJ53</accession>
<protein>
    <recommendedName>
        <fullName evidence="4">Integrase</fullName>
    </recommendedName>
</protein>
<comment type="caution">
    <text evidence="2">The sequence shown here is derived from an EMBL/GenBank/DDBJ whole genome shotgun (WGS) entry which is preliminary data.</text>
</comment>
<organism evidence="2 3">
    <name type="scientific">Oceanobacillus arenosus</name>
    <dbReference type="NCBI Taxonomy" id="1229153"/>
    <lineage>
        <taxon>Bacteria</taxon>
        <taxon>Bacillati</taxon>
        <taxon>Bacillota</taxon>
        <taxon>Bacilli</taxon>
        <taxon>Bacillales</taxon>
        <taxon>Bacillaceae</taxon>
        <taxon>Oceanobacillus</taxon>
    </lineage>
</organism>
<dbReference type="InterPro" id="IPR013762">
    <property type="entry name" value="Integrase-like_cat_sf"/>
</dbReference>
<evidence type="ECO:0000256" key="1">
    <source>
        <dbReference type="ARBA" id="ARBA00023172"/>
    </source>
</evidence>
<dbReference type="CDD" id="cd00397">
    <property type="entry name" value="DNA_BRE_C"/>
    <property type="match status" value="1"/>
</dbReference>
<name>A0A3D8PJ53_9BACI</name>
<reference evidence="3" key="1">
    <citation type="submission" date="2017-11" db="EMBL/GenBank/DDBJ databases">
        <authorList>
            <person name="Zhu W."/>
        </authorList>
    </citation>
    <scope>NUCLEOTIDE SEQUENCE [LARGE SCALE GENOMIC DNA]</scope>
    <source>
        <strain evidence="3">CAU 1183</strain>
    </source>
</reference>
<keyword evidence="1" id="KW-0233">DNA recombination</keyword>
<dbReference type="Gene3D" id="1.10.443.10">
    <property type="entry name" value="Intergrase catalytic core"/>
    <property type="match status" value="1"/>
</dbReference>
<dbReference type="Proteomes" id="UP000257143">
    <property type="component" value="Unassembled WGS sequence"/>
</dbReference>
<dbReference type="InterPro" id="IPR011010">
    <property type="entry name" value="DNA_brk_join_enz"/>
</dbReference>
<dbReference type="AlphaFoldDB" id="A0A3D8PJ53"/>
<dbReference type="GO" id="GO:0003677">
    <property type="term" value="F:DNA binding"/>
    <property type="evidence" value="ECO:0007669"/>
    <property type="project" value="InterPro"/>
</dbReference>
<evidence type="ECO:0000313" key="2">
    <source>
        <dbReference type="EMBL" id="RDW16120.1"/>
    </source>
</evidence>
<dbReference type="EMBL" id="PIOC01000028">
    <property type="protein sequence ID" value="RDW16120.1"/>
    <property type="molecule type" value="Genomic_DNA"/>
</dbReference>
<sequence length="579" mass="68213">MLKENLSKLIDLEELSAETFSLEGSVKKAKEILDVLREEDSVFDEQFEDDIWTFERHLFKGSTVIFNFSEMEMAARFRDYWSPSSVVLIKCWLAELLSSYYPEGIHQRWVMLIKIIEQTEFFNPAKANSFAESLRNYSPAVRKYLENKNQSTLDEMLGELKKDRSGISTVKSIIEIAFNFLTFSGIDSFHDYNQPLINIKKGLPKEVFARQLPSGKDVLKLDYCINRYFNKGINTNTRLLFAPILLWWKLTNIIPMRISEFCTIERFCIPPKYYRNCKISLPREKRTGNHRRVQVVDKLEITKDIYDLISEYIHHTETYGVSKTLVSYRAYKELNEYSNRNPSKKDEDYFNSNIFKSLLRKFYKDVVYGEYNETVERKVRPNDTRHFAFCSLLMQGLSPIEIARLGGHSTIEAQYHYSNHTEYFIDIEVDKLIKSFMNKDGEMKGVFEGNEITYDDIDKKSKNFPDKKIELLKMEIGWCKDELQRCESVECMLCKHWWIHPKELVKIRPVIQDKIRERKQKIVEMGNFLKNLNESFTETMVSDTDPNLYTTMETKAASIQEHLEEIARLEMLKGVDIDD</sequence>
<dbReference type="GO" id="GO:0006310">
    <property type="term" value="P:DNA recombination"/>
    <property type="evidence" value="ECO:0007669"/>
    <property type="project" value="UniProtKB-KW"/>
</dbReference>
<evidence type="ECO:0008006" key="4">
    <source>
        <dbReference type="Google" id="ProtNLM"/>
    </source>
</evidence>
<proteinExistence type="predicted"/>
<dbReference type="SUPFAM" id="SSF56349">
    <property type="entry name" value="DNA breaking-rejoining enzymes"/>
    <property type="match status" value="1"/>
</dbReference>
<keyword evidence="3" id="KW-1185">Reference proteome</keyword>